<evidence type="ECO:0000313" key="1">
    <source>
        <dbReference type="EMBL" id="PKA55089.1"/>
    </source>
</evidence>
<dbReference type="AlphaFoldDB" id="A0A2I0AHQ1"/>
<dbReference type="EMBL" id="KZ451980">
    <property type="protein sequence ID" value="PKA55089.1"/>
    <property type="molecule type" value="Genomic_DNA"/>
</dbReference>
<protein>
    <submittedName>
        <fullName evidence="1">Uncharacterized protein</fullName>
    </submittedName>
</protein>
<dbReference type="Proteomes" id="UP000236161">
    <property type="component" value="Unassembled WGS sequence"/>
</dbReference>
<proteinExistence type="predicted"/>
<keyword evidence="2" id="KW-1185">Reference proteome</keyword>
<reference evidence="1 2" key="1">
    <citation type="journal article" date="2017" name="Nature">
        <title>The Apostasia genome and the evolution of orchids.</title>
        <authorList>
            <person name="Zhang G.Q."/>
            <person name="Liu K.W."/>
            <person name="Li Z."/>
            <person name="Lohaus R."/>
            <person name="Hsiao Y.Y."/>
            <person name="Niu S.C."/>
            <person name="Wang J.Y."/>
            <person name="Lin Y.C."/>
            <person name="Xu Q."/>
            <person name="Chen L.J."/>
            <person name="Yoshida K."/>
            <person name="Fujiwara S."/>
            <person name="Wang Z.W."/>
            <person name="Zhang Y.Q."/>
            <person name="Mitsuda N."/>
            <person name="Wang M."/>
            <person name="Liu G.H."/>
            <person name="Pecoraro L."/>
            <person name="Huang H.X."/>
            <person name="Xiao X.J."/>
            <person name="Lin M."/>
            <person name="Wu X.Y."/>
            <person name="Wu W.L."/>
            <person name="Chen Y.Y."/>
            <person name="Chang S.B."/>
            <person name="Sakamoto S."/>
            <person name="Ohme-Takagi M."/>
            <person name="Yagi M."/>
            <person name="Zeng S.J."/>
            <person name="Shen C.Y."/>
            <person name="Yeh C.M."/>
            <person name="Luo Y.B."/>
            <person name="Tsai W.C."/>
            <person name="Van de Peer Y."/>
            <person name="Liu Z.J."/>
        </authorList>
    </citation>
    <scope>NUCLEOTIDE SEQUENCE [LARGE SCALE GENOMIC DNA]</scope>
    <source>
        <strain evidence="2">cv. Shenzhen</strain>
        <tissue evidence="1">Stem</tissue>
    </source>
</reference>
<accession>A0A2I0AHQ1</accession>
<sequence length="214" mass="23523">MDSGAEGELHAYWGPRGSVVNGGHWTWFGWEPNASQRRSFDYRSCYLEAVAGGFIAVPWSWGSVLLDPSSFADDEEGPLELRRKRMRAEEALSNPPTRRCSSMPTTGSVNGAAPLSVSLEAVKEPVWATRLGEWTQEILRLQCILWLGVEQVICEALARLACSGRFAEAEGSCTRRVSVRRCDRRHCGPDSCAGRLGSCGAGARWDALALLYND</sequence>
<name>A0A2I0AHQ1_9ASPA</name>
<evidence type="ECO:0000313" key="2">
    <source>
        <dbReference type="Proteomes" id="UP000236161"/>
    </source>
</evidence>
<organism evidence="1 2">
    <name type="scientific">Apostasia shenzhenica</name>
    <dbReference type="NCBI Taxonomy" id="1088818"/>
    <lineage>
        <taxon>Eukaryota</taxon>
        <taxon>Viridiplantae</taxon>
        <taxon>Streptophyta</taxon>
        <taxon>Embryophyta</taxon>
        <taxon>Tracheophyta</taxon>
        <taxon>Spermatophyta</taxon>
        <taxon>Magnoliopsida</taxon>
        <taxon>Liliopsida</taxon>
        <taxon>Asparagales</taxon>
        <taxon>Orchidaceae</taxon>
        <taxon>Apostasioideae</taxon>
        <taxon>Apostasia</taxon>
    </lineage>
</organism>
<gene>
    <name evidence="1" type="ORF">AXF42_Ash003726</name>
</gene>